<dbReference type="SMART" id="SM00382">
    <property type="entry name" value="AAA"/>
    <property type="match status" value="1"/>
</dbReference>
<dbReference type="Pfam" id="PF19055">
    <property type="entry name" value="ABC2_membrane_7"/>
    <property type="match status" value="1"/>
</dbReference>
<dbReference type="InterPro" id="IPR050352">
    <property type="entry name" value="ABCG_transporters"/>
</dbReference>
<feature type="transmembrane region" description="Helical" evidence="10">
    <location>
        <begin position="675"/>
        <end position="698"/>
    </location>
</feature>
<dbReference type="Proteomes" id="UP001652625">
    <property type="component" value="Chromosome 09"/>
</dbReference>
<evidence type="ECO:0000256" key="8">
    <source>
        <dbReference type="ARBA" id="ARBA00023136"/>
    </source>
</evidence>
<proteinExistence type="inferred from homology"/>
<dbReference type="PROSITE" id="PS50893">
    <property type="entry name" value="ABC_TRANSPORTER_2"/>
    <property type="match status" value="1"/>
</dbReference>
<dbReference type="InterPro" id="IPR003593">
    <property type="entry name" value="AAA+_ATPase"/>
</dbReference>
<feature type="transmembrane region" description="Helical" evidence="10">
    <location>
        <begin position="549"/>
        <end position="573"/>
    </location>
</feature>
<dbReference type="PANTHER" id="PTHR48041">
    <property type="entry name" value="ABC TRANSPORTER G FAMILY MEMBER 28"/>
    <property type="match status" value="1"/>
</dbReference>
<dbReference type="SUPFAM" id="SSF52540">
    <property type="entry name" value="P-loop containing nucleoside triphosphate hydrolases"/>
    <property type="match status" value="1"/>
</dbReference>
<evidence type="ECO:0000256" key="9">
    <source>
        <dbReference type="SAM" id="MobiDB-lite"/>
    </source>
</evidence>
<organism evidence="12 13">
    <name type="scientific">Hydra vulgaris</name>
    <name type="common">Hydra</name>
    <name type="synonym">Hydra attenuata</name>
    <dbReference type="NCBI Taxonomy" id="6087"/>
    <lineage>
        <taxon>Eukaryota</taxon>
        <taxon>Metazoa</taxon>
        <taxon>Cnidaria</taxon>
        <taxon>Hydrozoa</taxon>
        <taxon>Hydroidolina</taxon>
        <taxon>Anthoathecata</taxon>
        <taxon>Aplanulata</taxon>
        <taxon>Hydridae</taxon>
        <taxon>Hydra</taxon>
    </lineage>
</organism>
<evidence type="ECO:0000256" key="4">
    <source>
        <dbReference type="ARBA" id="ARBA00022692"/>
    </source>
</evidence>
<keyword evidence="12" id="KW-1185">Reference proteome</keyword>
<feature type="transmembrane region" description="Helical" evidence="10">
    <location>
        <begin position="442"/>
        <end position="460"/>
    </location>
</feature>
<feature type="transmembrane region" description="Helical" evidence="10">
    <location>
        <begin position="515"/>
        <end position="542"/>
    </location>
</feature>
<dbReference type="InterPro" id="IPR043926">
    <property type="entry name" value="ABCG_dom"/>
</dbReference>
<dbReference type="Gene3D" id="3.40.50.300">
    <property type="entry name" value="P-loop containing nucleotide triphosphate hydrolases"/>
    <property type="match status" value="1"/>
</dbReference>
<dbReference type="PANTHER" id="PTHR48041:SF139">
    <property type="entry name" value="PROTEIN SCARLET"/>
    <property type="match status" value="1"/>
</dbReference>
<dbReference type="CDD" id="cd03213">
    <property type="entry name" value="ABCG_EPDR"/>
    <property type="match status" value="1"/>
</dbReference>
<feature type="region of interest" description="Disordered" evidence="9">
    <location>
        <begin position="66"/>
        <end position="85"/>
    </location>
</feature>
<dbReference type="InterPro" id="IPR013525">
    <property type="entry name" value="ABC2_TM"/>
</dbReference>
<feature type="transmembrane region" description="Helical" evidence="10">
    <location>
        <begin position="472"/>
        <end position="495"/>
    </location>
</feature>
<comment type="similarity">
    <text evidence="2">Belongs to the ABC transporter superfamily. ABCG family. Eye pigment precursor importer (TC 3.A.1.204) subfamily.</text>
</comment>
<keyword evidence="8 10" id="KW-0472">Membrane</keyword>
<dbReference type="RefSeq" id="XP_065661612.1">
    <property type="nucleotide sequence ID" value="XM_065805540.1"/>
</dbReference>
<keyword evidence="7 10" id="KW-1133">Transmembrane helix</keyword>
<evidence type="ECO:0000256" key="3">
    <source>
        <dbReference type="ARBA" id="ARBA00022448"/>
    </source>
</evidence>
<feature type="transmembrane region" description="Helical" evidence="10">
    <location>
        <begin position="579"/>
        <end position="602"/>
    </location>
</feature>
<keyword evidence="4 10" id="KW-0812">Transmembrane</keyword>
<keyword evidence="3" id="KW-0813">Transport</keyword>
<evidence type="ECO:0000256" key="10">
    <source>
        <dbReference type="SAM" id="Phobius"/>
    </source>
</evidence>
<gene>
    <name evidence="13" type="primary">LOC100213760</name>
</gene>
<evidence type="ECO:0000256" key="7">
    <source>
        <dbReference type="ARBA" id="ARBA00022989"/>
    </source>
</evidence>
<comment type="subcellular location">
    <subcellularLocation>
        <location evidence="1">Membrane</location>
        <topology evidence="1">Multi-pass membrane protein</topology>
    </subcellularLocation>
</comment>
<dbReference type="GeneID" id="100213760"/>
<protein>
    <submittedName>
        <fullName evidence="13">Protein white isoform X2</fullName>
    </submittedName>
</protein>
<sequence>MTLHNHLDIETEANVANTHFQNDANKPISQDTFIDVDLKSSEISNNKNNKIVDIVYFNPETEENFSVADKENGTPPPYENSFSQHKNKKGIRLSWNNLSVTTIPKVSPIQKLFSKKISSIENNGKRIIKSISGTAEPSSLLAIMGASGAGKTTLLNVLSRQNVKNLFIQGEILVNNKFIRNKIKNISAYVMQEELFIGTLTVREHLLFQAYLRMSDKFSTKEKEKRVDDVILQLGLTKCQNTIIGVPGRIRGISGGENKRLSFASEIITDPQLLFVDEPTSGLDSFMAESVITCLQKIASEGTTIIATIHQPSSEVFQLFDRLLLLSEGRTAFLGKTIDAITFFNRVNSPCPLNYNPADHYVHTLAIIPGKEDECKAKCNAICDAFEYENKVAPIDSNPVVVDEDTNTGSKYKVGFFTQLHTTLWRAWISNLREPYITKIRLMQNIVIAIIAGLVYLRVGDLKENDDKVANINGAIFFTVTTMSFGSITGSLFVFPAEIPVFLKEHKLGMYRTDVYFLSKVIAEFPSYLIGPILYSVIYYFMVGFRQTAGAFFASLGILEILVQCALSFGYLVSAMSPSVQVATGVGPPLIMPFMLFGGFFLKDKSIPVYFIWLKWLSWFKYSAECLQIIQWDGYKDFAQKCVTGINRTSNCFFNDGNEALSSFGYSPSNMGRNIGLMFALIGGFRIAAFLFVLLRAYRAK</sequence>
<feature type="domain" description="ABC transporter" evidence="11">
    <location>
        <begin position="112"/>
        <end position="353"/>
    </location>
</feature>
<evidence type="ECO:0000256" key="2">
    <source>
        <dbReference type="ARBA" id="ARBA00005814"/>
    </source>
</evidence>
<evidence type="ECO:0000256" key="6">
    <source>
        <dbReference type="ARBA" id="ARBA00022840"/>
    </source>
</evidence>
<keyword evidence="6" id="KW-0067">ATP-binding</keyword>
<evidence type="ECO:0000256" key="5">
    <source>
        <dbReference type="ARBA" id="ARBA00022741"/>
    </source>
</evidence>
<dbReference type="InterPro" id="IPR003439">
    <property type="entry name" value="ABC_transporter-like_ATP-bd"/>
</dbReference>
<evidence type="ECO:0000313" key="12">
    <source>
        <dbReference type="Proteomes" id="UP001652625"/>
    </source>
</evidence>
<accession>A0ABM4CIN4</accession>
<reference evidence="13" key="1">
    <citation type="submission" date="2025-08" db="UniProtKB">
        <authorList>
            <consortium name="RefSeq"/>
        </authorList>
    </citation>
    <scope>IDENTIFICATION</scope>
</reference>
<evidence type="ECO:0000256" key="1">
    <source>
        <dbReference type="ARBA" id="ARBA00004141"/>
    </source>
</evidence>
<evidence type="ECO:0000259" key="11">
    <source>
        <dbReference type="PROSITE" id="PS50893"/>
    </source>
</evidence>
<evidence type="ECO:0000313" key="13">
    <source>
        <dbReference type="RefSeq" id="XP_065661612.1"/>
    </source>
</evidence>
<dbReference type="InterPro" id="IPR027417">
    <property type="entry name" value="P-loop_NTPase"/>
</dbReference>
<keyword evidence="5" id="KW-0547">Nucleotide-binding</keyword>
<dbReference type="Pfam" id="PF00005">
    <property type="entry name" value="ABC_tran"/>
    <property type="match status" value="1"/>
</dbReference>
<name>A0ABM4CIN4_HYDVU</name>
<dbReference type="Pfam" id="PF01061">
    <property type="entry name" value="ABC2_membrane"/>
    <property type="match status" value="1"/>
</dbReference>